<feature type="disulfide bond" evidence="2">
    <location>
        <begin position="42"/>
        <end position="54"/>
    </location>
</feature>
<feature type="disulfide bond" evidence="2">
    <location>
        <begin position="49"/>
        <end position="67"/>
    </location>
</feature>
<organism evidence="4 5">
    <name type="scientific">Steinernema carpocapsae</name>
    <name type="common">Entomopathogenic nematode</name>
    <dbReference type="NCBI Taxonomy" id="34508"/>
    <lineage>
        <taxon>Eukaryota</taxon>
        <taxon>Metazoa</taxon>
        <taxon>Ecdysozoa</taxon>
        <taxon>Nematoda</taxon>
        <taxon>Chromadorea</taxon>
        <taxon>Rhabditida</taxon>
        <taxon>Tylenchina</taxon>
        <taxon>Panagrolaimomorpha</taxon>
        <taxon>Strongyloidoidea</taxon>
        <taxon>Steinernematidae</taxon>
        <taxon>Steinernema</taxon>
    </lineage>
</organism>
<dbReference type="GO" id="GO:0043235">
    <property type="term" value="C:receptor complex"/>
    <property type="evidence" value="ECO:0007669"/>
    <property type="project" value="TreeGrafter"/>
</dbReference>
<dbReference type="SUPFAM" id="SSF57424">
    <property type="entry name" value="LDL receptor-like module"/>
    <property type="match status" value="1"/>
</dbReference>
<reference evidence="4 5" key="2">
    <citation type="journal article" date="2019" name="G3 (Bethesda)">
        <title>Hybrid Assembly of the Genome of the Entomopathogenic Nematode Steinernema carpocapsae Identifies the X-Chromosome.</title>
        <authorList>
            <person name="Serra L."/>
            <person name="Macchietto M."/>
            <person name="Macias-Munoz A."/>
            <person name="McGill C.J."/>
            <person name="Rodriguez I.M."/>
            <person name="Rodriguez B."/>
            <person name="Murad R."/>
            <person name="Mortazavi A."/>
        </authorList>
    </citation>
    <scope>NUCLEOTIDE SEQUENCE [LARGE SCALE GENOMIC DNA]</scope>
    <source>
        <strain evidence="4 5">ALL</strain>
    </source>
</reference>
<dbReference type="PROSITE" id="PS50068">
    <property type="entry name" value="LDLRA_2"/>
    <property type="match status" value="1"/>
</dbReference>
<dbReference type="InterPro" id="IPR002172">
    <property type="entry name" value="LDrepeatLR_classA_rpt"/>
</dbReference>
<evidence type="ECO:0000313" key="4">
    <source>
        <dbReference type="EMBL" id="TMS36706.1"/>
    </source>
</evidence>
<dbReference type="CDD" id="cd00112">
    <property type="entry name" value="LDLa"/>
    <property type="match status" value="1"/>
</dbReference>
<dbReference type="Proteomes" id="UP000298663">
    <property type="component" value="Unassembled WGS sequence"/>
</dbReference>
<reference evidence="4 5" key="1">
    <citation type="journal article" date="2015" name="Genome Biol.">
        <title>Comparative genomics of Steinernema reveals deeply conserved gene regulatory networks.</title>
        <authorList>
            <person name="Dillman A.R."/>
            <person name="Macchietto M."/>
            <person name="Porter C.F."/>
            <person name="Rogers A."/>
            <person name="Williams B."/>
            <person name="Antoshechkin I."/>
            <person name="Lee M.M."/>
            <person name="Goodwin Z."/>
            <person name="Lu X."/>
            <person name="Lewis E.E."/>
            <person name="Goodrich-Blair H."/>
            <person name="Stock S.P."/>
            <person name="Adams B.J."/>
            <person name="Sternberg P.W."/>
            <person name="Mortazavi A."/>
        </authorList>
    </citation>
    <scope>NUCLEOTIDE SEQUENCE [LARGE SCALE GENOMIC DNA]</scope>
    <source>
        <strain evidence="4 5">ALL</strain>
    </source>
</reference>
<comment type="caution">
    <text evidence="2">Lacks conserved residue(s) required for the propagation of feature annotation.</text>
</comment>
<keyword evidence="5" id="KW-1185">Reference proteome</keyword>
<proteinExistence type="predicted"/>
<dbReference type="GO" id="GO:0005041">
    <property type="term" value="F:low-density lipoprotein particle receptor activity"/>
    <property type="evidence" value="ECO:0007669"/>
    <property type="project" value="TreeGrafter"/>
</dbReference>
<gene>
    <name evidence="4" type="ORF">L596_003805</name>
</gene>
<protein>
    <submittedName>
        <fullName evidence="4">Uncharacterized protein</fullName>
    </submittedName>
</protein>
<dbReference type="SMART" id="SM00192">
    <property type="entry name" value="LDLa"/>
    <property type="match status" value="2"/>
</dbReference>
<evidence type="ECO:0000313" key="5">
    <source>
        <dbReference type="Proteomes" id="UP000298663"/>
    </source>
</evidence>
<dbReference type="GO" id="GO:0005886">
    <property type="term" value="C:plasma membrane"/>
    <property type="evidence" value="ECO:0007669"/>
    <property type="project" value="TreeGrafter"/>
</dbReference>
<evidence type="ECO:0000256" key="1">
    <source>
        <dbReference type="ARBA" id="ARBA00023157"/>
    </source>
</evidence>
<evidence type="ECO:0000256" key="2">
    <source>
        <dbReference type="PROSITE-ProRule" id="PRU00124"/>
    </source>
</evidence>
<dbReference type="InterPro" id="IPR051221">
    <property type="entry name" value="LDLR-related"/>
</dbReference>
<dbReference type="EMBL" id="AZBU02000001">
    <property type="protein sequence ID" value="TMS36706.1"/>
    <property type="molecule type" value="Genomic_DNA"/>
</dbReference>
<feature type="region of interest" description="Disordered" evidence="3">
    <location>
        <begin position="217"/>
        <end position="244"/>
    </location>
</feature>
<name>A0A4U8UTS9_STECR</name>
<sequence length="365" mass="40123">MWNSVRVKQYATAFSVAACFIVLVDSQWPNYDVIKTRLPGKCARGEFDCIIGPCVPSYKFNDGHSDCLDGSDEFCFAGQIRCGKYCVHISFAGECLANPNCDGSPSAPSFCESTKTKLCDRADVMRCKGFNECVLRKWVLDDNDDCLDASDSDIEYVTLMNGIYYDHFVTPSPQLWTLLPLRPKTEGPAIRPTVWTEPPPKTHVTIATVLSTTTNNGLTSVSSTASQEPSTYSTPEPNAIPTSTASFRFSSSGTLFSFPNQENTASSRPGSTSVTLTTTVLSLNRNSTCYENATSHATARFPHVRCSCPPGQERSRNGTCESKRIVSIFNSFVTSQPPTSRLLLQGFSRFATEPTSKPTMSRRCW</sequence>
<dbReference type="STRING" id="34508.A0A4U8UTS9"/>
<dbReference type="AlphaFoldDB" id="A0A4U8UTS9"/>
<evidence type="ECO:0000256" key="3">
    <source>
        <dbReference type="SAM" id="MobiDB-lite"/>
    </source>
</evidence>
<dbReference type="InterPro" id="IPR036055">
    <property type="entry name" value="LDL_receptor-like_sf"/>
</dbReference>
<dbReference type="PANTHER" id="PTHR22722:SF5">
    <property type="entry name" value="LOW-DENSITY LIPOPROTEIN RECEPTOR-RELATED PROTEIN 1B"/>
    <property type="match status" value="1"/>
</dbReference>
<dbReference type="PROSITE" id="PS51257">
    <property type="entry name" value="PROKAR_LIPOPROTEIN"/>
    <property type="match status" value="1"/>
</dbReference>
<dbReference type="PRINTS" id="PR00261">
    <property type="entry name" value="LDLRECEPTOR"/>
</dbReference>
<dbReference type="Gene3D" id="4.10.400.10">
    <property type="entry name" value="Low-density Lipoprotein Receptor"/>
    <property type="match status" value="1"/>
</dbReference>
<dbReference type="PANTHER" id="PTHR22722">
    <property type="entry name" value="LOW-DENSITY LIPOPROTEIN RECEPTOR-RELATED PROTEIN 2-RELATED"/>
    <property type="match status" value="1"/>
</dbReference>
<accession>A0A4U8UTS9</accession>
<comment type="caution">
    <text evidence="4">The sequence shown here is derived from an EMBL/GenBank/DDBJ whole genome shotgun (WGS) entry which is preliminary data.</text>
</comment>
<dbReference type="Pfam" id="PF00057">
    <property type="entry name" value="Ldl_recept_a"/>
    <property type="match status" value="1"/>
</dbReference>
<keyword evidence="1 2" id="KW-1015">Disulfide bond</keyword>
<dbReference type="OrthoDB" id="6514358at2759"/>